<evidence type="ECO:0000259" key="2">
    <source>
        <dbReference type="PROSITE" id="PS50878"/>
    </source>
</evidence>
<dbReference type="EMBL" id="JARYMX010000003">
    <property type="protein sequence ID" value="KAJ9555234.1"/>
    <property type="molecule type" value="Genomic_DNA"/>
</dbReference>
<comment type="caution">
    <text evidence="3">The sequence shown here is derived from an EMBL/GenBank/DDBJ whole genome shotgun (WGS) entry which is preliminary data.</text>
</comment>
<organism evidence="3 4">
    <name type="scientific">Centaurea solstitialis</name>
    <name type="common">yellow star-thistle</name>
    <dbReference type="NCBI Taxonomy" id="347529"/>
    <lineage>
        <taxon>Eukaryota</taxon>
        <taxon>Viridiplantae</taxon>
        <taxon>Streptophyta</taxon>
        <taxon>Embryophyta</taxon>
        <taxon>Tracheophyta</taxon>
        <taxon>Spermatophyta</taxon>
        <taxon>Magnoliopsida</taxon>
        <taxon>eudicotyledons</taxon>
        <taxon>Gunneridae</taxon>
        <taxon>Pentapetalae</taxon>
        <taxon>asterids</taxon>
        <taxon>campanulids</taxon>
        <taxon>Asterales</taxon>
        <taxon>Asteraceae</taxon>
        <taxon>Carduoideae</taxon>
        <taxon>Cardueae</taxon>
        <taxon>Centaureinae</taxon>
        <taxon>Centaurea</taxon>
    </lineage>
</organism>
<dbReference type="Pfam" id="PF14111">
    <property type="entry name" value="DUF4283"/>
    <property type="match status" value="1"/>
</dbReference>
<dbReference type="InterPro" id="IPR043502">
    <property type="entry name" value="DNA/RNA_pol_sf"/>
</dbReference>
<dbReference type="InterPro" id="IPR000477">
    <property type="entry name" value="RT_dom"/>
</dbReference>
<accession>A0AA38T829</accession>
<feature type="compositionally biased region" description="Basic and acidic residues" evidence="1">
    <location>
        <begin position="363"/>
        <end position="380"/>
    </location>
</feature>
<dbReference type="SUPFAM" id="SSF56672">
    <property type="entry name" value="DNA/RNA polymerases"/>
    <property type="match status" value="1"/>
</dbReference>
<name>A0AA38T829_9ASTR</name>
<dbReference type="InterPro" id="IPR025558">
    <property type="entry name" value="DUF4283"/>
</dbReference>
<feature type="compositionally biased region" description="Polar residues" evidence="1">
    <location>
        <begin position="460"/>
        <end position="470"/>
    </location>
</feature>
<protein>
    <recommendedName>
        <fullName evidence="2">Reverse transcriptase domain-containing protein</fullName>
    </recommendedName>
</protein>
<dbReference type="Gene3D" id="3.60.10.10">
    <property type="entry name" value="Endonuclease/exonuclease/phosphatase"/>
    <property type="match status" value="1"/>
</dbReference>
<feature type="compositionally biased region" description="Basic and acidic residues" evidence="1">
    <location>
        <begin position="391"/>
        <end position="408"/>
    </location>
</feature>
<dbReference type="PANTHER" id="PTHR33116:SF76">
    <property type="entry name" value="DUF4283 DOMAIN-CONTAINING PROTEIN"/>
    <property type="match status" value="1"/>
</dbReference>
<dbReference type="Proteomes" id="UP001172457">
    <property type="component" value="Chromosome 3"/>
</dbReference>
<sequence length="1659" mass="186058">MDPKGSDSVNAEQFPVLNASTSRVSVFMRLTPQTDARLTFTEGEKARFADVVGSSASTKLAFFPPGSKAKTLVSIPVELAKQTAKTYHSTLFGYFLGPRVPFLVVQQAVKRNWGKFGFQDMMMNANGVYFLKFNDEGGCAQVIEQGPLFIRGAPFFVDKWDPAKGLTKPVHSSCPLWIKLHNIPLVAFNVEGIGRIASAIGIPKQMDSATASMCDKAWGRPGFAKVLVDTWAVGDLKREIEVVVPSLTDAPDAKVMVCVEYLWEPMQCSHCLVFGHKKSGCAKAVVVESKKQKQQEVDSDGFTTVTRKQWRPKVATNVEASTSGIRSTPEPGSTSVNDTIDDGSKQDSALGADMSPLVEIVDDDRNVESEGTKPQEKSLDDAGVSNIGTPKDADTRDKTVLQKPQEKDSGLELNVPPLITTVAEAMLPKQPLKSILKNPNRFSVLNPDDRGGGGAGVKIGNSSSSNTSQRARGLSGNLDSVRDLIAANGVSVCAIVESKVSQENLGSICDSVFRSWSWVSNIACCDAGARVILAWDMCSLDIVLIESHAQYLHCLVRIKGIDDSFFATFVYGSNSTTGRRELWSGLRKAKVLMNQGSWVVLGDFNAMLFQHDGYGGSSRRNVDMEDFYLCMEDVELFDVSYVGIQYTWCQKPIGGDGILRKLDRILCNVDFTSLFRDAHVRFLPRGVSDHSPGLLSFGGDIRKVVAGFRFDNFVVQHPNFNQLVAEAWHLPTVGSFMYKLMCKLKALKKPMRQLRARYGDISKRVVFLKTELDIIQTSLDSDPGNKMLQEDLAHLYLAYQQAKLDEESYYRQRAKVQWLKEGDMNTKYFHKCVKEKHGHSFIHSIIDQHGNFVMGDGVGSTFLHHFENILGTRDTSVSANIPTELFDSSLSLSESLDIIRPIGDDEIKNAIFGIGNDKAPGSDGFTSKFFKSSWDVVGEDVTIAVHNFFYSGRLLKEVNHTLICLIPKCPNASRVGDYRPISCCSVIYKCISKIISDRIKPYLNNLVSKSQSAFIPGRRISDNILLAHELVSSYHKSSGPPKCAFKIDIRKAYDTVDWMYVINMLTGFGFHPVLIAWIKEMLNTSSFSLAINGESVGFFKGARGLRQGDPISPYLFTIVMKGFNMALKHCIQQANTLFGFHDGCHPLGISHLCFADDLFVFTRGDIASVDVLKRALELFRGWSGMVPSLEKSEVFFSNVPEDTKSAILGLLPFSAGTFPIRYLGVPLSPSLLRVTDYQGLVEKVTKRIHNWKVKTLSFVGRKLLISSVLQSLQLYWMSVFLLPSGIVHELESLFRKFLWAQGDSVQGRCKLSWDVVCKPLEEGGLGIRRLGIWNRAIITKHLWDILNSRPTIWVQWVYLHYLQGKSIWSITAKSSWSWVFRKLLDLRPLVRRFFFHRIGNGHTTNAWVDTWLECGSLSDIIPYRRFSRMGFTTTTTARELILTCDSAWPADWYQIFPNLHLYDIPTILDANRDEVCWKRLDGTLTSFSVGVAYSDLNGHSHTVGWAKEVWFKGCIPKHAFCVWTACHGRLPTQDRLYWKHDPPDLSCPLCNALMDSHDHLFFLCDFSLEVWRTIKKDTSLFGFAERWEDICNDLRHGHGPRKKEQRLALQAAVYCVWRERNRRLFGNRRNTVSTIVKEIRDVVLNRMAWMTFDGTTTIG</sequence>
<keyword evidence="4" id="KW-1185">Reference proteome</keyword>
<feature type="domain" description="Reverse transcriptase" evidence="2">
    <location>
        <begin position="947"/>
        <end position="1227"/>
    </location>
</feature>
<evidence type="ECO:0000256" key="1">
    <source>
        <dbReference type="SAM" id="MobiDB-lite"/>
    </source>
</evidence>
<reference evidence="3" key="1">
    <citation type="submission" date="2023-03" db="EMBL/GenBank/DDBJ databases">
        <title>Chromosome-scale reference genome and RAD-based genetic map of yellow starthistle (Centaurea solstitialis) reveal putative structural variation and QTLs associated with invader traits.</title>
        <authorList>
            <person name="Reatini B."/>
            <person name="Cang F.A."/>
            <person name="Jiang Q."/>
            <person name="Mckibben M.T.W."/>
            <person name="Barker M.S."/>
            <person name="Rieseberg L.H."/>
            <person name="Dlugosch K.M."/>
        </authorList>
    </citation>
    <scope>NUCLEOTIDE SEQUENCE</scope>
    <source>
        <strain evidence="3">CAN-66</strain>
        <tissue evidence="3">Leaf</tissue>
    </source>
</reference>
<dbReference type="SUPFAM" id="SSF56219">
    <property type="entry name" value="DNase I-like"/>
    <property type="match status" value="1"/>
</dbReference>
<gene>
    <name evidence="3" type="ORF">OSB04_009848</name>
</gene>
<dbReference type="Pfam" id="PF13966">
    <property type="entry name" value="zf-RVT"/>
    <property type="match status" value="1"/>
</dbReference>
<feature type="region of interest" description="Disordered" evidence="1">
    <location>
        <begin position="313"/>
        <end position="408"/>
    </location>
</feature>
<evidence type="ECO:0000313" key="4">
    <source>
        <dbReference type="Proteomes" id="UP001172457"/>
    </source>
</evidence>
<dbReference type="InterPro" id="IPR036691">
    <property type="entry name" value="Endo/exonu/phosph_ase_sf"/>
</dbReference>
<dbReference type="CDD" id="cd01650">
    <property type="entry name" value="RT_nLTR_like"/>
    <property type="match status" value="1"/>
</dbReference>
<dbReference type="PANTHER" id="PTHR33116">
    <property type="entry name" value="REVERSE TRANSCRIPTASE ZINC-BINDING DOMAIN-CONTAINING PROTEIN-RELATED-RELATED"/>
    <property type="match status" value="1"/>
</dbReference>
<dbReference type="InterPro" id="IPR026960">
    <property type="entry name" value="RVT-Znf"/>
</dbReference>
<feature type="region of interest" description="Disordered" evidence="1">
    <location>
        <begin position="443"/>
        <end position="472"/>
    </location>
</feature>
<dbReference type="Pfam" id="PF00078">
    <property type="entry name" value="RVT_1"/>
    <property type="match status" value="1"/>
</dbReference>
<proteinExistence type="predicted"/>
<evidence type="ECO:0000313" key="3">
    <source>
        <dbReference type="EMBL" id="KAJ9555234.1"/>
    </source>
</evidence>
<feature type="compositionally biased region" description="Polar residues" evidence="1">
    <location>
        <begin position="318"/>
        <end position="338"/>
    </location>
</feature>
<dbReference type="PROSITE" id="PS50878">
    <property type="entry name" value="RT_POL"/>
    <property type="match status" value="1"/>
</dbReference>